<dbReference type="EMBL" id="JAGQFH010000023">
    <property type="protein sequence ID" value="MBR8690378.1"/>
    <property type="molecule type" value="Genomic_DNA"/>
</dbReference>
<keyword evidence="3" id="KW-1185">Reference proteome</keyword>
<name>A0ABD4QK17_9BACI</name>
<evidence type="ECO:0000313" key="1">
    <source>
        <dbReference type="EMBL" id="KPN14292.1"/>
    </source>
</evidence>
<dbReference type="RefSeq" id="WP_060698983.1">
    <property type="nucleotide sequence ID" value="NZ_JAGQFH010000023.1"/>
</dbReference>
<comment type="caution">
    <text evidence="2">The sequence shown here is derived from an EMBL/GenBank/DDBJ whole genome shotgun (WGS) entry which is preliminary data.</text>
</comment>
<organism evidence="2 4">
    <name type="scientific">Bacillus australimaris</name>
    <dbReference type="NCBI Taxonomy" id="1326968"/>
    <lineage>
        <taxon>Bacteria</taxon>
        <taxon>Bacillati</taxon>
        <taxon>Bacillota</taxon>
        <taxon>Bacilli</taxon>
        <taxon>Bacillales</taxon>
        <taxon>Bacillaceae</taxon>
        <taxon>Bacillus</taxon>
    </lineage>
</organism>
<dbReference type="Pfam" id="PF24715">
    <property type="entry name" value="YxiF"/>
    <property type="match status" value="1"/>
</dbReference>
<reference evidence="1 3" key="1">
    <citation type="submission" date="2015-07" db="EMBL/GenBank/DDBJ databases">
        <title>Bacillus zhangzhouensis sp. nov. and Bacillus nanhaiticus sp. nov.</title>
        <authorList>
            <person name="Liu Y."/>
            <person name="Lai Q."/>
            <person name="Shao Z."/>
        </authorList>
    </citation>
    <scope>NUCLEOTIDE SEQUENCE [LARGE SCALE GENOMIC DNA]</scope>
    <source>
        <strain evidence="1 3">NH7I_1</strain>
    </source>
</reference>
<gene>
    <name evidence="1" type="ORF">AKG37_08885</name>
    <name evidence="2" type="ORF">KCQ59_11335</name>
</gene>
<dbReference type="AlphaFoldDB" id="A0ABD4QK17"/>
<proteinExistence type="predicted"/>
<evidence type="ECO:0000313" key="2">
    <source>
        <dbReference type="EMBL" id="MBR8690378.1"/>
    </source>
</evidence>
<protein>
    <recommendedName>
        <fullName evidence="5">Group-specific protein</fullName>
    </recommendedName>
</protein>
<dbReference type="InterPro" id="IPR057807">
    <property type="entry name" value="YxiF"/>
</dbReference>
<evidence type="ECO:0008006" key="5">
    <source>
        <dbReference type="Google" id="ProtNLM"/>
    </source>
</evidence>
<sequence length="158" mass="19076">MNNNRKTKIETLKRKSRRKHLMNELSYMTLPEHPFLDSEENQLFCQKVFAFLYARENKLQIHGDNYREHIKKSTQMLKELVKNAERYPKEARIMFFREHEIEALLVNVNEVFSHLNQLLEQTKFLSGYGDFMLVTEDLQFGLCIERTEYFYELSTWGL</sequence>
<dbReference type="EMBL" id="LGYN01000023">
    <property type="protein sequence ID" value="KPN14292.1"/>
    <property type="molecule type" value="Genomic_DNA"/>
</dbReference>
<evidence type="ECO:0000313" key="3">
    <source>
        <dbReference type="Proteomes" id="UP000050272"/>
    </source>
</evidence>
<reference evidence="2 4" key="2">
    <citation type="submission" date="2021-04" db="EMBL/GenBank/DDBJ databases">
        <title>Isolation of newly marine bacteria for enzymatic activity.</title>
        <authorList>
            <person name="Hadi W.A.M."/>
            <person name="Nair A.J.J."/>
            <person name="Edwin B.T."/>
        </authorList>
    </citation>
    <scope>NUCLEOTIDE SEQUENCE [LARGE SCALE GENOMIC DNA]</scope>
    <source>
        <strain evidence="2 4">B28A</strain>
    </source>
</reference>
<dbReference type="Proteomes" id="UP000676804">
    <property type="component" value="Unassembled WGS sequence"/>
</dbReference>
<evidence type="ECO:0000313" key="4">
    <source>
        <dbReference type="Proteomes" id="UP000676804"/>
    </source>
</evidence>
<dbReference type="Proteomes" id="UP000050272">
    <property type="component" value="Unassembled WGS sequence"/>
</dbReference>
<accession>A0ABD4QK17</accession>